<keyword evidence="2" id="KW-1185">Reference proteome</keyword>
<proteinExistence type="predicted"/>
<dbReference type="EMBL" id="JANGAC010000009">
    <property type="protein sequence ID" value="MCQ4923906.1"/>
    <property type="molecule type" value="Genomic_DNA"/>
</dbReference>
<comment type="caution">
    <text evidence="1">The sequence shown here is derived from an EMBL/GenBank/DDBJ whole genome shotgun (WGS) entry which is preliminary data.</text>
</comment>
<sequence length="84" mass="9412">MNTTKRIFLFFLLLLILGLGFSKFMPREEKVKNTIIGLRIGSGDDITGLLLEKIIRTSKNIGIDSTGITEGKEEVLSDFTFKDC</sequence>
<protein>
    <submittedName>
        <fullName evidence="1">Uncharacterized protein</fullName>
    </submittedName>
</protein>
<evidence type="ECO:0000313" key="1">
    <source>
        <dbReference type="EMBL" id="MCQ4923906.1"/>
    </source>
</evidence>
<dbReference type="Proteomes" id="UP001524478">
    <property type="component" value="Unassembled WGS sequence"/>
</dbReference>
<gene>
    <name evidence="1" type="ORF">NE686_12465</name>
</gene>
<reference evidence="1 2" key="1">
    <citation type="submission" date="2022-06" db="EMBL/GenBank/DDBJ databases">
        <title>Isolation of gut microbiota from human fecal samples.</title>
        <authorList>
            <person name="Pamer E.G."/>
            <person name="Barat B."/>
            <person name="Waligurski E."/>
            <person name="Medina S."/>
            <person name="Paddock L."/>
            <person name="Mostad J."/>
        </authorList>
    </citation>
    <scope>NUCLEOTIDE SEQUENCE [LARGE SCALE GENOMIC DNA]</scope>
    <source>
        <strain evidence="1 2">DFI.7.95</strain>
    </source>
</reference>
<evidence type="ECO:0000313" key="2">
    <source>
        <dbReference type="Proteomes" id="UP001524478"/>
    </source>
</evidence>
<accession>A0ABT1SBN7</accession>
<name>A0ABT1SBN7_9FIRM</name>
<organism evidence="1 2">
    <name type="scientific">Tissierella carlieri</name>
    <dbReference type="NCBI Taxonomy" id="689904"/>
    <lineage>
        <taxon>Bacteria</taxon>
        <taxon>Bacillati</taxon>
        <taxon>Bacillota</taxon>
        <taxon>Tissierellia</taxon>
        <taxon>Tissierellales</taxon>
        <taxon>Tissierellaceae</taxon>
        <taxon>Tissierella</taxon>
    </lineage>
</organism>